<organism evidence="1 2">
    <name type="scientific">Capsulimonas corticalis</name>
    <dbReference type="NCBI Taxonomy" id="2219043"/>
    <lineage>
        <taxon>Bacteria</taxon>
        <taxon>Bacillati</taxon>
        <taxon>Armatimonadota</taxon>
        <taxon>Armatimonadia</taxon>
        <taxon>Capsulimonadales</taxon>
        <taxon>Capsulimonadaceae</taxon>
        <taxon>Capsulimonas</taxon>
    </lineage>
</organism>
<evidence type="ECO:0000313" key="2">
    <source>
        <dbReference type="Proteomes" id="UP000287394"/>
    </source>
</evidence>
<proteinExistence type="predicted"/>
<gene>
    <name evidence="1" type="ORF">CCAX7_27650</name>
</gene>
<accession>A0A402CTI6</accession>
<protein>
    <submittedName>
        <fullName evidence="1">Uncharacterized protein</fullName>
    </submittedName>
</protein>
<dbReference type="EMBL" id="AP025739">
    <property type="protein sequence ID" value="BDI30714.1"/>
    <property type="molecule type" value="Genomic_DNA"/>
</dbReference>
<evidence type="ECO:0000313" key="1">
    <source>
        <dbReference type="EMBL" id="BDI30714.1"/>
    </source>
</evidence>
<keyword evidence="2" id="KW-1185">Reference proteome</keyword>
<reference evidence="1 2" key="1">
    <citation type="journal article" date="2019" name="Int. J. Syst. Evol. Microbiol.">
        <title>Capsulimonas corticalis gen. nov., sp. nov., an aerobic capsulated bacterium, of a novel bacterial order, Capsulimonadales ord. nov., of the class Armatimonadia of the phylum Armatimonadetes.</title>
        <authorList>
            <person name="Li J."/>
            <person name="Kudo C."/>
            <person name="Tonouchi A."/>
        </authorList>
    </citation>
    <scope>NUCLEOTIDE SEQUENCE [LARGE SCALE GENOMIC DNA]</scope>
    <source>
        <strain evidence="1 2">AX-7</strain>
    </source>
</reference>
<sequence length="87" mass="9678">MDTLNIAFAGMFAALAAIFALGLTPQFSRRFYPESPGFFARLAAPVIFALLAMGSYWRMAIPSLVTIAVLGAIQMARRHWRSRIKRS</sequence>
<dbReference type="KEGG" id="ccot:CCAX7_27650"/>
<dbReference type="Proteomes" id="UP000287394">
    <property type="component" value="Chromosome"/>
</dbReference>
<dbReference type="AlphaFoldDB" id="A0A402CTI6"/>
<name>A0A402CTI6_9BACT</name>